<name>A0A8H9M6S9_9ALTE</name>
<dbReference type="SUPFAM" id="SSF46689">
    <property type="entry name" value="Homeodomain-like"/>
    <property type="match status" value="1"/>
</dbReference>
<evidence type="ECO:0000313" key="6">
    <source>
        <dbReference type="Proteomes" id="UP000622604"/>
    </source>
</evidence>
<dbReference type="Pfam" id="PF12625">
    <property type="entry name" value="Arabinose_bd"/>
    <property type="match status" value="1"/>
</dbReference>
<dbReference type="Pfam" id="PF12833">
    <property type="entry name" value="HTH_18"/>
    <property type="match status" value="1"/>
</dbReference>
<organism evidence="5 6">
    <name type="scientific">Paraglaciecola chathamensis</name>
    <dbReference type="NCBI Taxonomy" id="368405"/>
    <lineage>
        <taxon>Bacteria</taxon>
        <taxon>Pseudomonadati</taxon>
        <taxon>Pseudomonadota</taxon>
        <taxon>Gammaproteobacteria</taxon>
        <taxon>Alteromonadales</taxon>
        <taxon>Alteromonadaceae</taxon>
        <taxon>Paraglaciecola</taxon>
    </lineage>
</organism>
<evidence type="ECO:0000259" key="4">
    <source>
        <dbReference type="PROSITE" id="PS01124"/>
    </source>
</evidence>
<evidence type="ECO:0000256" key="3">
    <source>
        <dbReference type="ARBA" id="ARBA00023163"/>
    </source>
</evidence>
<reference evidence="5" key="2">
    <citation type="submission" date="2020-09" db="EMBL/GenBank/DDBJ databases">
        <authorList>
            <person name="Sun Q."/>
            <person name="Kim S."/>
        </authorList>
    </citation>
    <scope>NUCLEOTIDE SEQUENCE</scope>
    <source>
        <strain evidence="5">KCTC 32337</strain>
    </source>
</reference>
<keyword evidence="3" id="KW-0804">Transcription</keyword>
<dbReference type="GO" id="GO:0005829">
    <property type="term" value="C:cytosol"/>
    <property type="evidence" value="ECO:0007669"/>
    <property type="project" value="TreeGrafter"/>
</dbReference>
<reference evidence="5" key="1">
    <citation type="journal article" date="2014" name="Int. J. Syst. Evol. Microbiol.">
        <title>Complete genome sequence of Corynebacterium casei LMG S-19264T (=DSM 44701T), isolated from a smear-ripened cheese.</title>
        <authorList>
            <consortium name="US DOE Joint Genome Institute (JGI-PGF)"/>
            <person name="Walter F."/>
            <person name="Albersmeier A."/>
            <person name="Kalinowski J."/>
            <person name="Ruckert C."/>
        </authorList>
    </citation>
    <scope>NUCLEOTIDE SEQUENCE</scope>
    <source>
        <strain evidence="5">KCTC 32337</strain>
    </source>
</reference>
<dbReference type="SMART" id="SM00342">
    <property type="entry name" value="HTH_ARAC"/>
    <property type="match status" value="1"/>
</dbReference>
<dbReference type="Gene3D" id="1.10.10.60">
    <property type="entry name" value="Homeodomain-like"/>
    <property type="match status" value="1"/>
</dbReference>
<dbReference type="PANTHER" id="PTHR47894:SF4">
    <property type="entry name" value="HTH-TYPE TRANSCRIPTIONAL REGULATOR GADX"/>
    <property type="match status" value="1"/>
</dbReference>
<dbReference type="PROSITE" id="PS01124">
    <property type="entry name" value="HTH_ARAC_FAMILY_2"/>
    <property type="match status" value="1"/>
</dbReference>
<dbReference type="InterPro" id="IPR018060">
    <property type="entry name" value="HTH_AraC"/>
</dbReference>
<evidence type="ECO:0000313" key="5">
    <source>
        <dbReference type="EMBL" id="GGZ83947.1"/>
    </source>
</evidence>
<dbReference type="GO" id="GO:0000976">
    <property type="term" value="F:transcription cis-regulatory region binding"/>
    <property type="evidence" value="ECO:0007669"/>
    <property type="project" value="TreeGrafter"/>
</dbReference>
<keyword evidence="1" id="KW-0805">Transcription regulation</keyword>
<feature type="domain" description="HTH araC/xylS-type" evidence="4">
    <location>
        <begin position="238"/>
        <end position="335"/>
    </location>
</feature>
<comment type="caution">
    <text evidence="5">The sequence shown here is derived from an EMBL/GenBank/DDBJ whole genome shotgun (WGS) entry which is preliminary data.</text>
</comment>
<gene>
    <name evidence="5" type="primary">oruR</name>
    <name evidence="5" type="ORF">GCM10011274_46820</name>
</gene>
<evidence type="ECO:0000256" key="1">
    <source>
        <dbReference type="ARBA" id="ARBA00023015"/>
    </source>
</evidence>
<dbReference type="EMBL" id="BMZC01000026">
    <property type="protein sequence ID" value="GGZ83947.1"/>
    <property type="molecule type" value="Genomic_DNA"/>
</dbReference>
<dbReference type="InterPro" id="IPR032687">
    <property type="entry name" value="AraC-type_N"/>
</dbReference>
<dbReference type="PANTHER" id="PTHR47894">
    <property type="entry name" value="HTH-TYPE TRANSCRIPTIONAL REGULATOR GADX"/>
    <property type="match status" value="1"/>
</dbReference>
<evidence type="ECO:0000256" key="2">
    <source>
        <dbReference type="ARBA" id="ARBA00023125"/>
    </source>
</evidence>
<dbReference type="Proteomes" id="UP000622604">
    <property type="component" value="Unassembled WGS sequence"/>
</dbReference>
<dbReference type="GO" id="GO:0003700">
    <property type="term" value="F:DNA-binding transcription factor activity"/>
    <property type="evidence" value="ECO:0007669"/>
    <property type="project" value="InterPro"/>
</dbReference>
<sequence length="336" mass="38460">MPEIACISSNYSRVIARVLGLQVRQLPMLISQTEMTIDQFLQEDTLLTSRQQIQILHNALEMTDEELFGLYLGQILTPTTHGAMGFMASSSPNLLVALKAFKNYLPTRIDFLKIKLTRSKCYWDCTWLFDAELNEDMHRILSEVLASVILQVAEFIIGDIVKQIRICFSHSAPSYYQRYSEFLPGSIEFAANELVIKIPADLCKIKNASGNHENYSLALRQCQSMLDQLPTKTISHIHQLKKIILTYPVGDISEETAASMLFISKRTLSRKLKQEGSSFRKIRDELLSQQACSYLANSEMSVDAIAAILNYHDSSNFRRAFKRWFQLTPDQFRRQL</sequence>
<proteinExistence type="predicted"/>
<accession>A0A8H9M6S9</accession>
<dbReference type="RefSeq" id="WP_191867408.1">
    <property type="nucleotide sequence ID" value="NZ_BMZC01000026.1"/>
</dbReference>
<dbReference type="InterPro" id="IPR009057">
    <property type="entry name" value="Homeodomain-like_sf"/>
</dbReference>
<protein>
    <submittedName>
        <fullName evidence="5">AraC family transcriptional regulator</fullName>
    </submittedName>
</protein>
<dbReference type="AlphaFoldDB" id="A0A8H9M6S9"/>
<keyword evidence="2" id="KW-0238">DNA-binding</keyword>